<gene>
    <name evidence="1" type="ORF">C1877_14060</name>
</gene>
<dbReference type="Proteomes" id="UP000254000">
    <property type="component" value="Unassembled WGS sequence"/>
</dbReference>
<dbReference type="OrthoDB" id="10016543at2"/>
<organism evidence="1 2">
    <name type="scientific">Gordonibacter pamelaeae</name>
    <dbReference type="NCBI Taxonomy" id="471189"/>
    <lineage>
        <taxon>Bacteria</taxon>
        <taxon>Bacillati</taxon>
        <taxon>Actinomycetota</taxon>
        <taxon>Coriobacteriia</taxon>
        <taxon>Eggerthellales</taxon>
        <taxon>Eggerthellaceae</taxon>
        <taxon>Gordonibacter</taxon>
    </lineage>
</organism>
<name>A0A369LSN6_9ACTN</name>
<dbReference type="RefSeq" id="WP_114569451.1">
    <property type="nucleotide sequence ID" value="NZ_CABMMS010000010.1"/>
</dbReference>
<protein>
    <submittedName>
        <fullName evidence="1">Uncharacterized protein</fullName>
    </submittedName>
</protein>
<evidence type="ECO:0000313" key="1">
    <source>
        <dbReference type="EMBL" id="RDB62162.1"/>
    </source>
</evidence>
<dbReference type="EMBL" id="PPTS01000010">
    <property type="protein sequence ID" value="RDB62162.1"/>
    <property type="molecule type" value="Genomic_DNA"/>
</dbReference>
<comment type="caution">
    <text evidence="1">The sequence shown here is derived from an EMBL/GenBank/DDBJ whole genome shotgun (WGS) entry which is preliminary data.</text>
</comment>
<keyword evidence="2" id="KW-1185">Reference proteome</keyword>
<proteinExistence type="predicted"/>
<dbReference type="AlphaFoldDB" id="A0A369LSN6"/>
<reference evidence="1 2" key="1">
    <citation type="journal article" date="2018" name="Elife">
        <title>Discovery and characterization of a prevalent human gut bacterial enzyme sufficient for the inactivation of a family of plant toxins.</title>
        <authorList>
            <person name="Koppel N."/>
            <person name="Bisanz J.E."/>
            <person name="Pandelia M.E."/>
            <person name="Turnbaugh P.J."/>
            <person name="Balskus E.P."/>
        </authorList>
    </citation>
    <scope>NUCLEOTIDE SEQUENCE [LARGE SCALE GENOMIC DNA]</scope>
    <source>
        <strain evidence="1 2">3C</strain>
    </source>
</reference>
<sequence length="267" mass="26724">MSTDGTEPRAALREAMRRQERNCANGVPSFARIAARIEDEPSVFEAPAWSVRRSARLAASLAAVQVRVMPRAVLPAALAMAALATVAACFVASGWGAEGAAWWFSALLLLGAALTVCAALSSDKADVLALAMPLGPQTVLLARLATVLGVDALAGLAASAAFAWWGAPMELGMLVSSWLVPLAAVAGASALVAVWANASWAGAVAGAVLVPLVVPAGRAAADGGMLSAIAQLQGVVGCEATAIAGCVLLAAAVATARKALIAHLEAA</sequence>
<accession>A0A369LSN6</accession>
<dbReference type="GeneID" id="78360819"/>
<evidence type="ECO:0000313" key="2">
    <source>
        <dbReference type="Proteomes" id="UP000254000"/>
    </source>
</evidence>